<evidence type="ECO:0000313" key="7">
    <source>
        <dbReference type="EMBL" id="SCC41297.1"/>
    </source>
</evidence>
<comment type="subcellular location">
    <subcellularLocation>
        <location evidence="1">Cell membrane</location>
        <topology evidence="1">Multi-pass membrane protein</topology>
    </subcellularLocation>
</comment>
<dbReference type="InterPro" id="IPR050833">
    <property type="entry name" value="Poly_Biosynth_Transport"/>
</dbReference>
<dbReference type="OrthoDB" id="88014at2"/>
<keyword evidence="4 6" id="KW-1133">Transmembrane helix</keyword>
<evidence type="ECO:0000256" key="6">
    <source>
        <dbReference type="SAM" id="Phobius"/>
    </source>
</evidence>
<evidence type="ECO:0000256" key="2">
    <source>
        <dbReference type="ARBA" id="ARBA00022475"/>
    </source>
</evidence>
<feature type="transmembrane region" description="Helical" evidence="6">
    <location>
        <begin position="431"/>
        <end position="450"/>
    </location>
</feature>
<evidence type="ECO:0000256" key="4">
    <source>
        <dbReference type="ARBA" id="ARBA00022989"/>
    </source>
</evidence>
<dbReference type="GO" id="GO:0005886">
    <property type="term" value="C:plasma membrane"/>
    <property type="evidence" value="ECO:0007669"/>
    <property type="project" value="UniProtKB-SubCell"/>
</dbReference>
<feature type="transmembrane region" description="Helical" evidence="6">
    <location>
        <begin position="370"/>
        <end position="389"/>
    </location>
</feature>
<keyword evidence="3 6" id="KW-0812">Transmembrane</keyword>
<feature type="transmembrane region" description="Helical" evidence="6">
    <location>
        <begin position="157"/>
        <end position="175"/>
    </location>
</feature>
<name>A0A1C4ECD5_9BACT</name>
<feature type="transmembrane region" description="Helical" evidence="6">
    <location>
        <begin position="124"/>
        <end position="145"/>
    </location>
</feature>
<dbReference type="PANTHER" id="PTHR30250:SF26">
    <property type="entry name" value="PSMA PROTEIN"/>
    <property type="match status" value="1"/>
</dbReference>
<dbReference type="EMBL" id="FMAR01000008">
    <property type="protein sequence ID" value="SCC41297.1"/>
    <property type="molecule type" value="Genomic_DNA"/>
</dbReference>
<feature type="transmembrane region" description="Helical" evidence="6">
    <location>
        <begin position="50"/>
        <end position="69"/>
    </location>
</feature>
<reference evidence="7 8" key="1">
    <citation type="submission" date="2016-08" db="EMBL/GenBank/DDBJ databases">
        <authorList>
            <person name="Seilhamer J.J."/>
        </authorList>
    </citation>
    <scope>NUCLEOTIDE SEQUENCE [LARGE SCALE GENOMIC DNA]</scope>
    <source>
        <strain evidence="7 8">A37T2</strain>
    </source>
</reference>
<evidence type="ECO:0000256" key="5">
    <source>
        <dbReference type="ARBA" id="ARBA00023136"/>
    </source>
</evidence>
<dbReference type="Pfam" id="PF01943">
    <property type="entry name" value="Polysacc_synt"/>
    <property type="match status" value="1"/>
</dbReference>
<feature type="transmembrane region" description="Helical" evidence="6">
    <location>
        <begin position="245"/>
        <end position="265"/>
    </location>
</feature>
<feature type="transmembrane region" description="Helical" evidence="6">
    <location>
        <begin position="222"/>
        <end position="239"/>
    </location>
</feature>
<dbReference type="InterPro" id="IPR002797">
    <property type="entry name" value="Polysacc_synth"/>
</dbReference>
<keyword evidence="8" id="KW-1185">Reference proteome</keyword>
<dbReference type="PANTHER" id="PTHR30250">
    <property type="entry name" value="PST FAMILY PREDICTED COLANIC ACID TRANSPORTER"/>
    <property type="match status" value="1"/>
</dbReference>
<proteinExistence type="predicted"/>
<sequence>MSAIKKQSILSSLIIYIGFAIGALNTLLFVNLFTPEQYGLTRIFADVSQTFYILASLGSVPLLYKFYPYYRDRLERKERDLFSLCLGFSLIGFTLLVIGTLLFKGLIIRKFSANSQLFIDHFNLIYPLSFFLMLFSLLEAHAWNMHRSAVANFYKELGLRLCYLVIIVLFVLKFIPFSTFITLYCWAFAIIFLGLFIYLARKHEIELTLTVSKLTRRIFRRLLAYNSFVFLGATFTIIAKSIDTVMVASIEGIGAAGVFSFYMYITSLMEAPQRGIISASIPVVAKAWKDKNLAKIQSLYQKSSINMLAFSSFLLGLIWLNFDNVFSILHLKPTYYPARYLVLWLGFKVLVELGTGINTQILATSRYWKMDFISTVVLLLLEIPLNYILLKRFGLSGLAAANLIAYTVFNGMRFIFIWIKFGLQPFTWKTLQALAIALLAYFPASAVRLGNPWLDSAVQTVVFLVIFTLPTLYLNISEEITQLVQTTYRRALRLLKR</sequence>
<feature type="transmembrane region" description="Helical" evidence="6">
    <location>
        <begin position="181"/>
        <end position="201"/>
    </location>
</feature>
<keyword evidence="5 6" id="KW-0472">Membrane</keyword>
<evidence type="ECO:0000313" key="8">
    <source>
        <dbReference type="Proteomes" id="UP000242818"/>
    </source>
</evidence>
<dbReference type="AlphaFoldDB" id="A0A1C4ECD5"/>
<dbReference type="STRING" id="1335309.GA0116948_10812"/>
<feature type="transmembrane region" description="Helical" evidence="6">
    <location>
        <begin position="395"/>
        <end position="419"/>
    </location>
</feature>
<evidence type="ECO:0000256" key="1">
    <source>
        <dbReference type="ARBA" id="ARBA00004651"/>
    </source>
</evidence>
<feature type="transmembrane region" description="Helical" evidence="6">
    <location>
        <begin position="12"/>
        <end position="30"/>
    </location>
</feature>
<keyword evidence="2" id="KW-1003">Cell membrane</keyword>
<evidence type="ECO:0000256" key="3">
    <source>
        <dbReference type="ARBA" id="ARBA00022692"/>
    </source>
</evidence>
<dbReference type="RefSeq" id="WP_089712563.1">
    <property type="nucleotide sequence ID" value="NZ_FMAR01000008.1"/>
</dbReference>
<gene>
    <name evidence="7" type="ORF">GA0116948_10812</name>
</gene>
<protein>
    <submittedName>
        <fullName evidence="7">Membrane protein involved in the export of O-antigen and teichoic acid</fullName>
    </submittedName>
</protein>
<feature type="transmembrane region" description="Helical" evidence="6">
    <location>
        <begin position="456"/>
        <end position="476"/>
    </location>
</feature>
<accession>A0A1C4ECD5</accession>
<feature type="transmembrane region" description="Helical" evidence="6">
    <location>
        <begin position="81"/>
        <end position="104"/>
    </location>
</feature>
<feature type="transmembrane region" description="Helical" evidence="6">
    <location>
        <begin position="342"/>
        <end position="363"/>
    </location>
</feature>
<dbReference type="Proteomes" id="UP000242818">
    <property type="component" value="Unassembled WGS sequence"/>
</dbReference>
<organism evidence="7 8">
    <name type="scientific">Chitinophaga costaii</name>
    <dbReference type="NCBI Taxonomy" id="1335309"/>
    <lineage>
        <taxon>Bacteria</taxon>
        <taxon>Pseudomonadati</taxon>
        <taxon>Bacteroidota</taxon>
        <taxon>Chitinophagia</taxon>
        <taxon>Chitinophagales</taxon>
        <taxon>Chitinophagaceae</taxon>
        <taxon>Chitinophaga</taxon>
    </lineage>
</organism>
<feature type="transmembrane region" description="Helical" evidence="6">
    <location>
        <begin position="305"/>
        <end position="322"/>
    </location>
</feature>